<dbReference type="SMART" id="SM00014">
    <property type="entry name" value="acidPPc"/>
    <property type="match status" value="1"/>
</dbReference>
<evidence type="ECO:0000256" key="13">
    <source>
        <dbReference type="ARBA" id="ARBA00023209"/>
    </source>
</evidence>
<dbReference type="Gene3D" id="1.20.144.10">
    <property type="entry name" value="Phosphatidic acid phosphatase type 2/haloperoxidase"/>
    <property type="match status" value="1"/>
</dbReference>
<evidence type="ECO:0000256" key="17">
    <source>
        <dbReference type="PIRSR" id="PIRSR600829-3"/>
    </source>
</evidence>
<comment type="cofactor">
    <cofactor evidence="18">
        <name>Mg(2+)</name>
        <dbReference type="ChEBI" id="CHEBI:18420"/>
    </cofactor>
    <text evidence="18">Mn(2+), Zn(2+), Cd(2+) and Co(2+) support activity to lesser extents.</text>
</comment>
<dbReference type="InterPro" id="IPR036945">
    <property type="entry name" value="DAGK_sf"/>
</dbReference>
<evidence type="ECO:0000256" key="14">
    <source>
        <dbReference type="ARBA" id="ARBA00023264"/>
    </source>
</evidence>
<dbReference type="GO" id="GO:0005524">
    <property type="term" value="F:ATP binding"/>
    <property type="evidence" value="ECO:0007669"/>
    <property type="project" value="UniProtKB-KW"/>
</dbReference>
<evidence type="ECO:0000256" key="5">
    <source>
        <dbReference type="ARBA" id="ARBA00022679"/>
    </source>
</evidence>
<evidence type="ECO:0000256" key="10">
    <source>
        <dbReference type="ARBA" id="ARBA00022989"/>
    </source>
</evidence>
<evidence type="ECO:0000256" key="15">
    <source>
        <dbReference type="PIRSR" id="PIRSR600829-1"/>
    </source>
</evidence>
<feature type="binding site" evidence="18">
    <location>
        <position position="41"/>
    </location>
    <ligand>
        <name>a divalent metal cation</name>
        <dbReference type="ChEBI" id="CHEBI:60240"/>
    </ligand>
</feature>
<dbReference type="SUPFAM" id="SSF48317">
    <property type="entry name" value="Acid phosphatase/Vanadium-dependent haloperoxidase"/>
    <property type="match status" value="1"/>
</dbReference>
<keyword evidence="6 19" id="KW-0812">Transmembrane</keyword>
<evidence type="ECO:0000259" key="20">
    <source>
        <dbReference type="SMART" id="SM00014"/>
    </source>
</evidence>
<dbReference type="PANTHER" id="PTHR34299:SF1">
    <property type="entry name" value="DIACYLGLYCEROL KINASE"/>
    <property type="match status" value="1"/>
</dbReference>
<dbReference type="Gene3D" id="1.10.287.3610">
    <property type="match status" value="1"/>
</dbReference>
<comment type="caution">
    <text evidence="21">The sequence shown here is derived from an EMBL/GenBank/DDBJ whole genome shotgun (WGS) entry which is preliminary data.</text>
</comment>
<keyword evidence="18" id="KW-0479">Metal-binding</keyword>
<dbReference type="GO" id="GO:0008654">
    <property type="term" value="P:phospholipid biosynthetic process"/>
    <property type="evidence" value="ECO:0007669"/>
    <property type="project" value="UniProtKB-KW"/>
</dbReference>
<evidence type="ECO:0000313" key="21">
    <source>
        <dbReference type="EMBL" id="RZD18421.1"/>
    </source>
</evidence>
<evidence type="ECO:0000256" key="8">
    <source>
        <dbReference type="ARBA" id="ARBA00022777"/>
    </source>
</evidence>
<dbReference type="InterPro" id="IPR033717">
    <property type="entry name" value="UDPK"/>
</dbReference>
<dbReference type="CDD" id="cd14265">
    <property type="entry name" value="UDPK_IM_like"/>
    <property type="match status" value="1"/>
</dbReference>
<dbReference type="GO" id="GO:0046872">
    <property type="term" value="F:metal ion binding"/>
    <property type="evidence" value="ECO:0007669"/>
    <property type="project" value="UniProtKB-KW"/>
</dbReference>
<evidence type="ECO:0000256" key="1">
    <source>
        <dbReference type="ARBA" id="ARBA00004651"/>
    </source>
</evidence>
<evidence type="ECO:0000256" key="2">
    <source>
        <dbReference type="ARBA" id="ARBA00005967"/>
    </source>
</evidence>
<evidence type="ECO:0000256" key="7">
    <source>
        <dbReference type="ARBA" id="ARBA00022741"/>
    </source>
</evidence>
<feature type="transmembrane region" description="Helical" evidence="19">
    <location>
        <begin position="190"/>
        <end position="216"/>
    </location>
</feature>
<keyword evidence="9 17" id="KW-0067">ATP-binding</keyword>
<evidence type="ECO:0000256" key="19">
    <source>
        <dbReference type="SAM" id="Phobius"/>
    </source>
</evidence>
<feature type="transmembrane region" description="Helical" evidence="19">
    <location>
        <begin position="228"/>
        <end position="249"/>
    </location>
</feature>
<evidence type="ECO:0000256" key="11">
    <source>
        <dbReference type="ARBA" id="ARBA00023098"/>
    </source>
</evidence>
<dbReference type="Pfam" id="PF01219">
    <property type="entry name" value="DAGK_prokar"/>
    <property type="match status" value="1"/>
</dbReference>
<keyword evidence="4" id="KW-0444">Lipid biosynthesis</keyword>
<sequence>MDTGKENNKDFSYNKKPYKPKNWVEAFNVAIEGIILATKTERNMKIHFFSAMAVILAAIFLKLPKIDFLLIFISAIIVLFAELFNTSIEYFLDSFFEGYSMKTAAIKNIAAGSVLVASFGAFVVGYEIFSKYIYSMLYYMLIMIKTNESNMIIAVISIIFVIVIIIKAIFNSGKPLSGGMPSGHSAVAFSIWLMVSLITLNPIVSLLTFILAFLVASSRKKNGIHTSAEVITGSLIGIVITALAFKFFYF</sequence>
<feature type="transmembrane region" description="Helical" evidence="19">
    <location>
        <begin position="68"/>
        <end position="88"/>
    </location>
</feature>
<evidence type="ECO:0000256" key="18">
    <source>
        <dbReference type="PIRSR" id="PIRSR600829-4"/>
    </source>
</evidence>
<dbReference type="GO" id="GO:0005886">
    <property type="term" value="C:plasma membrane"/>
    <property type="evidence" value="ECO:0007669"/>
    <property type="project" value="UniProtKB-SubCell"/>
</dbReference>
<feature type="binding site" evidence="16">
    <location>
        <position position="82"/>
    </location>
    <ligand>
        <name>substrate</name>
    </ligand>
</feature>
<dbReference type="AlphaFoldDB" id="A0A519BMB4"/>
<protein>
    <submittedName>
        <fullName evidence="21">Phosphatase PAP2 family protein</fullName>
    </submittedName>
</protein>
<organism evidence="21 22">
    <name type="scientific">Candidatus Acididesulfobacter diazotrophicus</name>
    <dbReference type="NCBI Taxonomy" id="2597226"/>
    <lineage>
        <taxon>Bacteria</taxon>
        <taxon>Deltaproteobacteria</taxon>
        <taxon>Candidatus Acidulodesulfobacterales</taxon>
        <taxon>Candidatus Acididesulfobacter</taxon>
    </lineage>
</organism>
<keyword evidence="18" id="KW-0460">Magnesium</keyword>
<evidence type="ECO:0000256" key="6">
    <source>
        <dbReference type="ARBA" id="ARBA00022692"/>
    </source>
</evidence>
<dbReference type="Proteomes" id="UP000319296">
    <property type="component" value="Unassembled WGS sequence"/>
</dbReference>
<feature type="transmembrane region" description="Helical" evidence="19">
    <location>
        <begin position="108"/>
        <end position="129"/>
    </location>
</feature>
<dbReference type="GO" id="GO:0016301">
    <property type="term" value="F:kinase activity"/>
    <property type="evidence" value="ECO:0007669"/>
    <property type="project" value="UniProtKB-KW"/>
</dbReference>
<evidence type="ECO:0000313" key="22">
    <source>
        <dbReference type="Proteomes" id="UP000319296"/>
    </source>
</evidence>
<feature type="active site" description="Proton acceptor" evidence="15">
    <location>
        <position position="82"/>
    </location>
</feature>
<dbReference type="PANTHER" id="PTHR34299">
    <property type="entry name" value="DIACYLGLYCEROL KINASE"/>
    <property type="match status" value="1"/>
</dbReference>
<keyword evidence="7 17" id="KW-0547">Nucleotide-binding</keyword>
<keyword evidence="11" id="KW-0443">Lipid metabolism</keyword>
<reference evidence="21 22" key="1">
    <citation type="journal article" date="2019" name="ISME J.">
        <title>Insights into ecological role of a new deltaproteobacterial order Candidatus Acidulodesulfobacterales by metagenomics and metatranscriptomics.</title>
        <authorList>
            <person name="Tan S."/>
            <person name="Liu J."/>
            <person name="Fang Y."/>
            <person name="Hedlund B.P."/>
            <person name="Lian Z.H."/>
            <person name="Huang L.Y."/>
            <person name="Li J.T."/>
            <person name="Huang L.N."/>
            <person name="Li W.J."/>
            <person name="Jiang H.C."/>
            <person name="Dong H.L."/>
            <person name="Shu W.S."/>
        </authorList>
    </citation>
    <scope>NUCLEOTIDE SEQUENCE [LARGE SCALE GENOMIC DNA]</scope>
    <source>
        <strain evidence="21">AP1</strain>
    </source>
</reference>
<keyword evidence="3" id="KW-1003">Cell membrane</keyword>
<dbReference type="InterPro" id="IPR036938">
    <property type="entry name" value="PAP2/HPO_sf"/>
</dbReference>
<keyword evidence="12 19" id="KW-0472">Membrane</keyword>
<proteinExistence type="inferred from homology"/>
<dbReference type="InterPro" id="IPR000829">
    <property type="entry name" value="DAGK"/>
</dbReference>
<feature type="transmembrane region" description="Helical" evidence="19">
    <location>
        <begin position="150"/>
        <end position="170"/>
    </location>
</feature>
<comment type="subcellular location">
    <subcellularLocation>
        <location evidence="1">Cell membrane</location>
        <topology evidence="1">Multi-pass membrane protein</topology>
    </subcellularLocation>
</comment>
<dbReference type="InterPro" id="IPR000326">
    <property type="entry name" value="PAP2/HPO"/>
</dbReference>
<keyword evidence="8" id="KW-0418">Kinase</keyword>
<evidence type="ECO:0000256" key="16">
    <source>
        <dbReference type="PIRSR" id="PIRSR600829-2"/>
    </source>
</evidence>
<gene>
    <name evidence="21" type="ORF">EVG15_05960</name>
</gene>
<feature type="binding site" evidence="17">
    <location>
        <position position="89"/>
    </location>
    <ligand>
        <name>ATP</name>
        <dbReference type="ChEBI" id="CHEBI:30616"/>
    </ligand>
</feature>
<feature type="binding site" evidence="18">
    <location>
        <position position="89"/>
    </location>
    <ligand>
        <name>a divalent metal cation</name>
        <dbReference type="ChEBI" id="CHEBI:60240"/>
    </ligand>
</feature>
<dbReference type="EMBL" id="SGBB01000009">
    <property type="protein sequence ID" value="RZD18421.1"/>
    <property type="molecule type" value="Genomic_DNA"/>
</dbReference>
<evidence type="ECO:0000256" key="4">
    <source>
        <dbReference type="ARBA" id="ARBA00022516"/>
    </source>
</evidence>
<keyword evidence="5" id="KW-0808">Transferase</keyword>
<keyword evidence="13" id="KW-0594">Phospholipid biosynthesis</keyword>
<evidence type="ECO:0000256" key="12">
    <source>
        <dbReference type="ARBA" id="ARBA00023136"/>
    </source>
</evidence>
<feature type="binding site" evidence="17">
    <location>
        <position position="41"/>
    </location>
    <ligand>
        <name>ATP</name>
        <dbReference type="ChEBI" id="CHEBI:30616"/>
    </ligand>
</feature>
<name>A0A519BMB4_9DELT</name>
<feature type="transmembrane region" description="Helical" evidence="19">
    <location>
        <begin position="44"/>
        <end position="61"/>
    </location>
</feature>
<keyword evidence="14" id="KW-1208">Phospholipid metabolism</keyword>
<evidence type="ECO:0000256" key="3">
    <source>
        <dbReference type="ARBA" id="ARBA00022475"/>
    </source>
</evidence>
<keyword evidence="10 19" id="KW-1133">Transmembrane helix</keyword>
<comment type="similarity">
    <text evidence="2">Belongs to the bacterial diacylglycerol kinase family.</text>
</comment>
<feature type="domain" description="Phosphatidic acid phosphatase type 2/haloperoxidase" evidence="20">
    <location>
        <begin position="150"/>
        <end position="245"/>
    </location>
</feature>
<dbReference type="Pfam" id="PF01569">
    <property type="entry name" value="PAP2"/>
    <property type="match status" value="1"/>
</dbReference>
<accession>A0A519BMB4</accession>
<evidence type="ECO:0000256" key="9">
    <source>
        <dbReference type="ARBA" id="ARBA00022840"/>
    </source>
</evidence>